<dbReference type="SUPFAM" id="SSF54427">
    <property type="entry name" value="NTF2-like"/>
    <property type="match status" value="1"/>
</dbReference>
<protein>
    <submittedName>
        <fullName evidence="4">Carboxymuconolactone decarboxylase family protein</fullName>
    </submittedName>
</protein>
<dbReference type="Gene3D" id="1.20.1290.10">
    <property type="entry name" value="AhpD-like"/>
    <property type="match status" value="1"/>
</dbReference>
<dbReference type="Pfam" id="PF02627">
    <property type="entry name" value="CMD"/>
    <property type="match status" value="1"/>
</dbReference>
<dbReference type="Gene3D" id="3.10.450.50">
    <property type="match status" value="1"/>
</dbReference>
<evidence type="ECO:0000313" key="5">
    <source>
        <dbReference type="Proteomes" id="UP001332243"/>
    </source>
</evidence>
<dbReference type="PANTHER" id="PTHR34846:SF5">
    <property type="entry name" value="CARBOXYMUCONOLACTONE DECARBOXYLASE-LIKE DOMAIN-CONTAINING PROTEIN"/>
    <property type="match status" value="1"/>
</dbReference>
<evidence type="ECO:0000313" key="4">
    <source>
        <dbReference type="EMBL" id="MEE6260755.1"/>
    </source>
</evidence>
<evidence type="ECO:0000256" key="1">
    <source>
        <dbReference type="SAM" id="MobiDB-lite"/>
    </source>
</evidence>
<dbReference type="Proteomes" id="UP001332243">
    <property type="component" value="Unassembled WGS sequence"/>
</dbReference>
<feature type="domain" description="SnoaL-like" evidence="3">
    <location>
        <begin position="20"/>
        <end position="109"/>
    </location>
</feature>
<accession>A0ABU7RW97</accession>
<comment type="caution">
    <text evidence="4">The sequence shown here is derived from an EMBL/GenBank/DDBJ whole genome shotgun (WGS) entry which is preliminary data.</text>
</comment>
<evidence type="ECO:0000259" key="2">
    <source>
        <dbReference type="Pfam" id="PF02627"/>
    </source>
</evidence>
<dbReference type="RefSeq" id="WP_331215859.1">
    <property type="nucleotide sequence ID" value="NZ_JAZGQK010000016.1"/>
</dbReference>
<name>A0ABU7RW97_9ACTN</name>
<evidence type="ECO:0000259" key="3">
    <source>
        <dbReference type="Pfam" id="PF12680"/>
    </source>
</evidence>
<organism evidence="4 5">
    <name type="scientific">Plantactinospora sonchi</name>
    <dbReference type="NCBI Taxonomy" id="1544735"/>
    <lineage>
        <taxon>Bacteria</taxon>
        <taxon>Bacillati</taxon>
        <taxon>Actinomycetota</taxon>
        <taxon>Actinomycetes</taxon>
        <taxon>Micromonosporales</taxon>
        <taxon>Micromonosporaceae</taxon>
        <taxon>Plantactinospora</taxon>
    </lineage>
</organism>
<dbReference type="InterPro" id="IPR032710">
    <property type="entry name" value="NTF2-like_dom_sf"/>
</dbReference>
<dbReference type="PANTHER" id="PTHR34846">
    <property type="entry name" value="4-CARBOXYMUCONOLACTONE DECARBOXYLASE FAMILY PROTEIN (AFU_ORTHOLOGUE AFUA_6G11590)"/>
    <property type="match status" value="1"/>
</dbReference>
<dbReference type="SUPFAM" id="SSF69118">
    <property type="entry name" value="AhpD-like"/>
    <property type="match status" value="1"/>
</dbReference>
<gene>
    <name evidence="4" type="ORF">V1633_19915</name>
</gene>
<keyword evidence="5" id="KW-1185">Reference proteome</keyword>
<feature type="region of interest" description="Disordered" evidence="1">
    <location>
        <begin position="112"/>
        <end position="136"/>
    </location>
</feature>
<feature type="domain" description="Carboxymuconolactone decarboxylase-like" evidence="2">
    <location>
        <begin position="168"/>
        <end position="221"/>
    </location>
</feature>
<reference evidence="4 5" key="1">
    <citation type="submission" date="2024-01" db="EMBL/GenBank/DDBJ databases">
        <title>Genome insights into Plantactinospora sonchi sp. nov.</title>
        <authorList>
            <person name="Wang L."/>
        </authorList>
    </citation>
    <scope>NUCLEOTIDE SEQUENCE [LARGE SCALE GENOMIC DNA]</scope>
    <source>
        <strain evidence="4 5">NEAU-QY2</strain>
    </source>
</reference>
<dbReference type="InterPro" id="IPR037401">
    <property type="entry name" value="SnoaL-like"/>
</dbReference>
<proteinExistence type="predicted"/>
<sequence>MTHVRISDALLAVALDPTEDLDTALDRYYAPGYVHRSEGRELDRAAFRQMVVAIRGQIRGGTVTVLDEVVDGDRYAERHRYRITMNDGTTAQKEVVVFGRFAPDGRFAELGETGVDIEENPSSGGPRLPDPDPATIPPEVSTFLSALPPDPQVRMLTHSTGTVKPFIQFARTLFTALELPERTRELVVLTTAEYTGCTFVTAQHVPMARAAGISDETLRLIRERRLTDPSLTAYDSLVMRLTAEIAQRPTVRDELFAEAREHLSEREIVEVIQVVGYYWTFGRVSTVLRVPVTRVYGEETVTKLDAETA</sequence>
<dbReference type="InterPro" id="IPR003779">
    <property type="entry name" value="CMD-like"/>
</dbReference>
<dbReference type="InterPro" id="IPR029032">
    <property type="entry name" value="AhpD-like"/>
</dbReference>
<dbReference type="Pfam" id="PF12680">
    <property type="entry name" value="SnoaL_2"/>
    <property type="match status" value="1"/>
</dbReference>
<dbReference type="EMBL" id="JAZGQK010000016">
    <property type="protein sequence ID" value="MEE6260755.1"/>
    <property type="molecule type" value="Genomic_DNA"/>
</dbReference>